<keyword evidence="8 10" id="KW-1133">Transmembrane helix</keyword>
<reference evidence="13 14" key="1">
    <citation type="submission" date="2019-03" db="EMBL/GenBank/DDBJ databases">
        <title>Genomic Encyclopedia of Type Strains, Phase III (KMG-III): the genomes of soil and plant-associated and newly described type strains.</title>
        <authorList>
            <person name="Whitman W."/>
        </authorList>
    </citation>
    <scope>NUCLEOTIDE SEQUENCE [LARGE SCALE GENOMIC DNA]</scope>
    <source>
        <strain evidence="13 14">VKMAc-2574</strain>
    </source>
</reference>
<dbReference type="SUPFAM" id="SSF158472">
    <property type="entry name" value="HAMP domain-like"/>
    <property type="match status" value="1"/>
</dbReference>
<evidence type="ECO:0000259" key="11">
    <source>
        <dbReference type="PROSITE" id="PS50109"/>
    </source>
</evidence>
<dbReference type="CDD" id="cd06225">
    <property type="entry name" value="HAMP"/>
    <property type="match status" value="1"/>
</dbReference>
<dbReference type="PROSITE" id="PS50885">
    <property type="entry name" value="HAMP"/>
    <property type="match status" value="1"/>
</dbReference>
<dbReference type="CDD" id="cd00082">
    <property type="entry name" value="HisKA"/>
    <property type="match status" value="1"/>
</dbReference>
<name>A0ABY2F7E3_9ACTN</name>
<dbReference type="SUPFAM" id="SSF47384">
    <property type="entry name" value="Homodimeric domain of signal transducing histidine kinase"/>
    <property type="match status" value="1"/>
</dbReference>
<feature type="domain" description="Histidine kinase" evidence="11">
    <location>
        <begin position="136"/>
        <end position="337"/>
    </location>
</feature>
<dbReference type="Pfam" id="PF00672">
    <property type="entry name" value="HAMP"/>
    <property type="match status" value="1"/>
</dbReference>
<evidence type="ECO:0000256" key="2">
    <source>
        <dbReference type="ARBA" id="ARBA00004236"/>
    </source>
</evidence>
<accession>A0ABY2F7E3</accession>
<evidence type="ECO:0000256" key="3">
    <source>
        <dbReference type="ARBA" id="ARBA00012438"/>
    </source>
</evidence>
<evidence type="ECO:0000256" key="6">
    <source>
        <dbReference type="ARBA" id="ARBA00022692"/>
    </source>
</evidence>
<keyword evidence="9" id="KW-0902">Two-component regulatory system</keyword>
<dbReference type="EC" id="2.7.13.3" evidence="3"/>
<comment type="catalytic activity">
    <reaction evidence="1">
        <text>ATP + protein L-histidine = ADP + protein N-phospho-L-histidine.</text>
        <dbReference type="EC" id="2.7.13.3"/>
    </reaction>
</comment>
<keyword evidence="14" id="KW-1185">Reference proteome</keyword>
<dbReference type="SMART" id="SM00388">
    <property type="entry name" value="HisKA"/>
    <property type="match status" value="1"/>
</dbReference>
<dbReference type="Pfam" id="PF02518">
    <property type="entry name" value="HATPase_c"/>
    <property type="match status" value="1"/>
</dbReference>
<evidence type="ECO:0000256" key="8">
    <source>
        <dbReference type="ARBA" id="ARBA00022989"/>
    </source>
</evidence>
<dbReference type="GO" id="GO:0016301">
    <property type="term" value="F:kinase activity"/>
    <property type="evidence" value="ECO:0007669"/>
    <property type="project" value="UniProtKB-KW"/>
</dbReference>
<evidence type="ECO:0000256" key="10">
    <source>
        <dbReference type="SAM" id="Phobius"/>
    </source>
</evidence>
<organism evidence="13 14">
    <name type="scientific">Kribbella pratensis</name>
    <dbReference type="NCBI Taxonomy" id="2512112"/>
    <lineage>
        <taxon>Bacteria</taxon>
        <taxon>Bacillati</taxon>
        <taxon>Actinomycetota</taxon>
        <taxon>Actinomycetes</taxon>
        <taxon>Propionibacteriales</taxon>
        <taxon>Kribbellaceae</taxon>
        <taxon>Kribbella</taxon>
    </lineage>
</organism>
<protein>
    <recommendedName>
        <fullName evidence="3">histidine kinase</fullName>
        <ecNumber evidence="3">2.7.13.3</ecNumber>
    </recommendedName>
</protein>
<dbReference type="EMBL" id="SODU01000004">
    <property type="protein sequence ID" value="TDW84072.1"/>
    <property type="molecule type" value="Genomic_DNA"/>
</dbReference>
<evidence type="ECO:0000313" key="13">
    <source>
        <dbReference type="EMBL" id="TDW84072.1"/>
    </source>
</evidence>
<dbReference type="CDD" id="cd00075">
    <property type="entry name" value="HATPase"/>
    <property type="match status" value="1"/>
</dbReference>
<dbReference type="InterPro" id="IPR003660">
    <property type="entry name" value="HAMP_dom"/>
</dbReference>
<keyword evidence="4" id="KW-0597">Phosphoprotein</keyword>
<dbReference type="InterPro" id="IPR036890">
    <property type="entry name" value="HATPase_C_sf"/>
</dbReference>
<dbReference type="Gene3D" id="3.30.565.10">
    <property type="entry name" value="Histidine kinase-like ATPase, C-terminal domain"/>
    <property type="match status" value="1"/>
</dbReference>
<dbReference type="Proteomes" id="UP000295060">
    <property type="component" value="Unassembled WGS sequence"/>
</dbReference>
<evidence type="ECO:0000256" key="9">
    <source>
        <dbReference type="ARBA" id="ARBA00023012"/>
    </source>
</evidence>
<feature type="transmembrane region" description="Helical" evidence="10">
    <location>
        <begin position="12"/>
        <end position="34"/>
    </location>
</feature>
<dbReference type="SMART" id="SM00387">
    <property type="entry name" value="HATPase_c"/>
    <property type="match status" value="1"/>
</dbReference>
<dbReference type="Gene3D" id="6.10.340.10">
    <property type="match status" value="1"/>
</dbReference>
<keyword evidence="7 13" id="KW-0418">Kinase</keyword>
<dbReference type="PANTHER" id="PTHR45436:SF5">
    <property type="entry name" value="SENSOR HISTIDINE KINASE TRCS"/>
    <property type="match status" value="1"/>
</dbReference>
<evidence type="ECO:0000256" key="1">
    <source>
        <dbReference type="ARBA" id="ARBA00000085"/>
    </source>
</evidence>
<evidence type="ECO:0000256" key="7">
    <source>
        <dbReference type="ARBA" id="ARBA00022777"/>
    </source>
</evidence>
<dbReference type="RefSeq" id="WP_134132203.1">
    <property type="nucleotide sequence ID" value="NZ_SODU01000004.1"/>
</dbReference>
<dbReference type="InterPro" id="IPR036097">
    <property type="entry name" value="HisK_dim/P_sf"/>
</dbReference>
<proteinExistence type="predicted"/>
<feature type="domain" description="HAMP" evidence="12">
    <location>
        <begin position="75"/>
        <end position="128"/>
    </location>
</feature>
<dbReference type="InterPro" id="IPR005467">
    <property type="entry name" value="His_kinase_dom"/>
</dbReference>
<evidence type="ECO:0000313" key="14">
    <source>
        <dbReference type="Proteomes" id="UP000295060"/>
    </source>
</evidence>
<dbReference type="InterPro" id="IPR003594">
    <property type="entry name" value="HATPase_dom"/>
</dbReference>
<keyword evidence="5" id="KW-0808">Transferase</keyword>
<dbReference type="PROSITE" id="PS50109">
    <property type="entry name" value="HIS_KIN"/>
    <property type="match status" value="1"/>
</dbReference>
<evidence type="ECO:0000256" key="4">
    <source>
        <dbReference type="ARBA" id="ARBA00022553"/>
    </source>
</evidence>
<dbReference type="PANTHER" id="PTHR45436">
    <property type="entry name" value="SENSOR HISTIDINE KINASE YKOH"/>
    <property type="match status" value="1"/>
</dbReference>
<gene>
    <name evidence="13" type="ORF">EV137_6876</name>
</gene>
<dbReference type="SMART" id="SM00304">
    <property type="entry name" value="HAMP"/>
    <property type="match status" value="1"/>
</dbReference>
<feature type="transmembrane region" description="Helical" evidence="10">
    <location>
        <begin position="54"/>
        <end position="74"/>
    </location>
</feature>
<dbReference type="InterPro" id="IPR050428">
    <property type="entry name" value="TCS_sensor_his_kinase"/>
</dbReference>
<keyword evidence="10" id="KW-0472">Membrane</keyword>
<evidence type="ECO:0000259" key="12">
    <source>
        <dbReference type="PROSITE" id="PS50885"/>
    </source>
</evidence>
<evidence type="ECO:0000256" key="5">
    <source>
        <dbReference type="ARBA" id="ARBA00022679"/>
    </source>
</evidence>
<sequence length="337" mass="36118">MTALPRLRTRLALLHTALAFGGSMVVLGVVALGMFNGSHTTSGSTDNLTAVLRYAAVALVLLAAASIALGWFIAGRALRPLDTITRAARSMSAQDLETRLRIPPGYSEFTELAGTLDGLLRRLHESFTAQRQFVANASHELRTPLTVQRTLLQLTLADPDASADTLRSACEELLDLGRQQEQLIDALLTLATGYDGIARRERFDLAHLTSQIVLDHQAEAEARAIRLRTSLTPASITGDVPLTASLVTNLIANAIRHNVPGGTVDIATADSRLTVTNTGRKIPRDEISRLTEPFQRAQSQGHGLGLAIITAVARAHGAQLTIEPNPAGGLHITYQAR</sequence>
<keyword evidence="6 10" id="KW-0812">Transmembrane</keyword>
<comment type="caution">
    <text evidence="13">The sequence shown here is derived from an EMBL/GenBank/DDBJ whole genome shotgun (WGS) entry which is preliminary data.</text>
</comment>
<dbReference type="InterPro" id="IPR003661">
    <property type="entry name" value="HisK_dim/P_dom"/>
</dbReference>
<dbReference type="Pfam" id="PF00512">
    <property type="entry name" value="HisKA"/>
    <property type="match status" value="1"/>
</dbReference>
<comment type="subcellular location">
    <subcellularLocation>
        <location evidence="2">Cell membrane</location>
    </subcellularLocation>
</comment>
<dbReference type="Gene3D" id="1.10.287.130">
    <property type="match status" value="1"/>
</dbReference>
<dbReference type="SUPFAM" id="SSF55874">
    <property type="entry name" value="ATPase domain of HSP90 chaperone/DNA topoisomerase II/histidine kinase"/>
    <property type="match status" value="1"/>
</dbReference>